<dbReference type="EMBL" id="CP026309">
    <property type="protein sequence ID" value="AUV81291.1"/>
    <property type="molecule type" value="Genomic_DNA"/>
</dbReference>
<protein>
    <recommendedName>
        <fullName evidence="1">DUF7260 domain-containing protein</fullName>
    </recommendedName>
</protein>
<sequence>MALTLTEAREVVEAERRECVAERDAFERFRTAVTRADAGGGASMTGTSTFGVGAGPTAARGVPGVETSARGVTGTSLRRSYRRHVMAAGGGTDESLSDHVAAELGPDLAAVVCRGTLTPATRRGLLDRVDIAVDARESFVALLDRERASLDAVEAVCRRVRSEGRRTRTWESTSRGADAPLGAALTAWDRLDDLAAALDEGARDRQETLARHRRSFAVVDDDVTGYLYGCRPGLAAIASVGEDLSAARRAVVRAVGGGAR</sequence>
<dbReference type="OrthoDB" id="385345at2157"/>
<evidence type="ECO:0000313" key="3">
    <source>
        <dbReference type="Proteomes" id="UP000236584"/>
    </source>
</evidence>
<proteinExistence type="predicted"/>
<dbReference type="KEGG" id="srub:C2R22_06110"/>
<gene>
    <name evidence="2" type="ORF">C2R22_06110</name>
</gene>
<name>A0A2I8VH90_9EURY</name>
<evidence type="ECO:0000259" key="1">
    <source>
        <dbReference type="Pfam" id="PF23921"/>
    </source>
</evidence>
<feature type="domain" description="DUF7260" evidence="1">
    <location>
        <begin position="5"/>
        <end position="247"/>
    </location>
</feature>
<dbReference type="Proteomes" id="UP000236584">
    <property type="component" value="Chromosome"/>
</dbReference>
<keyword evidence="3" id="KW-1185">Reference proteome</keyword>
<dbReference type="RefSeq" id="WP_103424979.1">
    <property type="nucleotide sequence ID" value="NZ_CP026309.1"/>
</dbReference>
<dbReference type="GeneID" id="35591646"/>
<dbReference type="Pfam" id="PF23921">
    <property type="entry name" value="DUF7260"/>
    <property type="match status" value="1"/>
</dbReference>
<accession>A0A2I8VH90</accession>
<dbReference type="AlphaFoldDB" id="A0A2I8VH90"/>
<evidence type="ECO:0000313" key="2">
    <source>
        <dbReference type="EMBL" id="AUV81291.1"/>
    </source>
</evidence>
<organism evidence="2 3">
    <name type="scientific">Salinigranum rubrum</name>
    <dbReference type="NCBI Taxonomy" id="755307"/>
    <lineage>
        <taxon>Archaea</taxon>
        <taxon>Methanobacteriati</taxon>
        <taxon>Methanobacteriota</taxon>
        <taxon>Stenosarchaea group</taxon>
        <taxon>Halobacteria</taxon>
        <taxon>Halobacteriales</taxon>
        <taxon>Haloferacaceae</taxon>
        <taxon>Salinigranum</taxon>
    </lineage>
</organism>
<reference evidence="2 3" key="1">
    <citation type="submission" date="2018-01" db="EMBL/GenBank/DDBJ databases">
        <title>Complete genome sequence of Salinigranum rubrum GX10T, an extremely halophilic archaeon isolated from a marine solar saltern.</title>
        <authorList>
            <person name="Han S."/>
        </authorList>
    </citation>
    <scope>NUCLEOTIDE SEQUENCE [LARGE SCALE GENOMIC DNA]</scope>
    <source>
        <strain evidence="2 3">GX10</strain>
    </source>
</reference>
<dbReference type="InterPro" id="IPR055684">
    <property type="entry name" value="DUF7260"/>
</dbReference>